<feature type="domain" description="EamA" evidence="8">
    <location>
        <begin position="187"/>
        <end position="322"/>
    </location>
</feature>
<dbReference type="EMBL" id="CM010723">
    <property type="protein sequence ID" value="RZC79558.1"/>
    <property type="molecule type" value="Genomic_DNA"/>
</dbReference>
<keyword evidence="10" id="KW-1185">Reference proteome</keyword>
<proteinExistence type="inferred from homology"/>
<feature type="region of interest" description="Disordered" evidence="7">
    <location>
        <begin position="330"/>
        <end position="362"/>
    </location>
</feature>
<feature type="transmembrane region" description="Helical" evidence="6">
    <location>
        <begin position="183"/>
        <end position="202"/>
    </location>
</feature>
<dbReference type="InterPro" id="IPR030184">
    <property type="entry name" value="WAT1-related"/>
</dbReference>
<evidence type="ECO:0000313" key="9">
    <source>
        <dbReference type="EMBL" id="RZC79558.1"/>
    </source>
</evidence>
<evidence type="ECO:0000256" key="3">
    <source>
        <dbReference type="ARBA" id="ARBA00022692"/>
    </source>
</evidence>
<evidence type="ECO:0000313" key="10">
    <source>
        <dbReference type="Proteomes" id="UP000316621"/>
    </source>
</evidence>
<feature type="transmembrane region" description="Helical" evidence="6">
    <location>
        <begin position="36"/>
        <end position="58"/>
    </location>
</feature>
<feature type="transmembrane region" description="Helical" evidence="6">
    <location>
        <begin position="303"/>
        <end position="324"/>
    </location>
</feature>
<evidence type="ECO:0000256" key="7">
    <source>
        <dbReference type="SAM" id="MobiDB-lite"/>
    </source>
</evidence>
<keyword evidence="3 6" id="KW-0812">Transmembrane</keyword>
<feature type="transmembrane region" description="Helical" evidence="6">
    <location>
        <begin position="278"/>
        <end position="297"/>
    </location>
</feature>
<dbReference type="InterPro" id="IPR037185">
    <property type="entry name" value="EmrE-like"/>
</dbReference>
<feature type="transmembrane region" description="Helical" evidence="6">
    <location>
        <begin position="214"/>
        <end position="233"/>
    </location>
</feature>
<dbReference type="GO" id="GO:0016020">
    <property type="term" value="C:membrane"/>
    <property type="evidence" value="ECO:0007669"/>
    <property type="project" value="UniProtKB-SubCell"/>
</dbReference>
<evidence type="ECO:0000256" key="5">
    <source>
        <dbReference type="ARBA" id="ARBA00023136"/>
    </source>
</evidence>
<organism evidence="9 10">
    <name type="scientific">Papaver somniferum</name>
    <name type="common">Opium poppy</name>
    <dbReference type="NCBI Taxonomy" id="3469"/>
    <lineage>
        <taxon>Eukaryota</taxon>
        <taxon>Viridiplantae</taxon>
        <taxon>Streptophyta</taxon>
        <taxon>Embryophyta</taxon>
        <taxon>Tracheophyta</taxon>
        <taxon>Spermatophyta</taxon>
        <taxon>Magnoliopsida</taxon>
        <taxon>Ranunculales</taxon>
        <taxon>Papaveraceae</taxon>
        <taxon>Papaveroideae</taxon>
        <taxon>Papaver</taxon>
    </lineage>
</organism>
<keyword evidence="5 6" id="KW-0472">Membrane</keyword>
<evidence type="ECO:0000256" key="4">
    <source>
        <dbReference type="ARBA" id="ARBA00022989"/>
    </source>
</evidence>
<name>A0A4Y7L553_PAPSO</name>
<evidence type="ECO:0000256" key="2">
    <source>
        <dbReference type="ARBA" id="ARBA00007635"/>
    </source>
</evidence>
<accession>A0A4Y7L553</accession>
<keyword evidence="4 6" id="KW-1133">Transmembrane helix</keyword>
<dbReference type="SUPFAM" id="SSF103481">
    <property type="entry name" value="Multidrug resistance efflux transporter EmrE"/>
    <property type="match status" value="2"/>
</dbReference>
<dbReference type="Pfam" id="PF00892">
    <property type="entry name" value="EamA"/>
    <property type="match status" value="2"/>
</dbReference>
<feature type="transmembrane region" description="Helical" evidence="6">
    <location>
        <begin position="70"/>
        <end position="92"/>
    </location>
</feature>
<sequence length="362" mass="38818">MGISACFPALAMILVQLGYAVSYIFAKLALNTGMNPLVLIAYRQIFSTVMIAPLAMWFEWGKMPKLTKKMFWQLVLCSLIGATASQCFYYVGLKYSTATIACALENLIPAITFLMAIPFKMEKIGVKKLQGQAKILGTIICVGGAMLMTFYKGSLINIGTSSLHWRYAEKMAVDKSGGDSSSLLDPLFVALSCAASASWFIIQTKMNNQFVAPYSSSAIMCGMASVQCVIIALSQEHTLEAWSLVSKIRLIASLCSAALGSALALVAMSWCISKRGPLYVSMFSPLLLVIAAVLGWGMLDEKLYVGSAVGSALIVIGLYAVLWGKGKEMQQSPKGKTLESPNAVGGDNNAEEAGGVDIESRN</sequence>
<feature type="transmembrane region" description="Helical" evidence="6">
    <location>
        <begin position="98"/>
        <end position="119"/>
    </location>
</feature>
<dbReference type="GO" id="GO:0022857">
    <property type="term" value="F:transmembrane transporter activity"/>
    <property type="evidence" value="ECO:0007669"/>
    <property type="project" value="InterPro"/>
</dbReference>
<dbReference type="OrthoDB" id="1728340at2759"/>
<evidence type="ECO:0000256" key="6">
    <source>
        <dbReference type="RuleBase" id="RU363077"/>
    </source>
</evidence>
<dbReference type="Gramene" id="RZC79558">
    <property type="protein sequence ID" value="RZC79558"/>
    <property type="gene ID" value="C5167_003782"/>
</dbReference>
<dbReference type="Proteomes" id="UP000316621">
    <property type="component" value="Chromosome 9"/>
</dbReference>
<dbReference type="PANTHER" id="PTHR31218">
    <property type="entry name" value="WAT1-RELATED PROTEIN"/>
    <property type="match status" value="1"/>
</dbReference>
<dbReference type="OMA" id="NDTEMQY"/>
<dbReference type="InterPro" id="IPR000620">
    <property type="entry name" value="EamA_dom"/>
</dbReference>
<comment type="subcellular location">
    <subcellularLocation>
        <location evidence="1 6">Membrane</location>
        <topology evidence="1 6">Multi-pass membrane protein</topology>
    </subcellularLocation>
</comment>
<dbReference type="AlphaFoldDB" id="A0A4Y7L553"/>
<reference evidence="9 10" key="1">
    <citation type="journal article" date="2018" name="Science">
        <title>The opium poppy genome and morphinan production.</title>
        <authorList>
            <person name="Guo L."/>
            <person name="Winzer T."/>
            <person name="Yang X."/>
            <person name="Li Y."/>
            <person name="Ning Z."/>
            <person name="He Z."/>
            <person name="Teodor R."/>
            <person name="Lu Y."/>
            <person name="Bowser T.A."/>
            <person name="Graham I.A."/>
            <person name="Ye K."/>
        </authorList>
    </citation>
    <scope>NUCLEOTIDE SEQUENCE [LARGE SCALE GENOMIC DNA]</scope>
    <source>
        <strain evidence="10">cv. HN1</strain>
        <tissue evidence="9">Leaves</tissue>
    </source>
</reference>
<feature type="transmembrane region" description="Helical" evidence="6">
    <location>
        <begin position="131"/>
        <end position="151"/>
    </location>
</feature>
<comment type="similarity">
    <text evidence="2 6">Belongs to the drug/metabolite transporter (DMT) superfamily. Plant drug/metabolite exporter (P-DME) (TC 2.A.7.4) family.</text>
</comment>
<feature type="domain" description="EamA" evidence="8">
    <location>
        <begin position="9"/>
        <end position="149"/>
    </location>
</feature>
<protein>
    <recommendedName>
        <fullName evidence="6">WAT1-related protein</fullName>
    </recommendedName>
</protein>
<gene>
    <name evidence="9" type="ORF">C5167_003782</name>
</gene>
<feature type="transmembrane region" description="Helical" evidence="6">
    <location>
        <begin position="248"/>
        <end position="271"/>
    </location>
</feature>
<evidence type="ECO:0000256" key="1">
    <source>
        <dbReference type="ARBA" id="ARBA00004141"/>
    </source>
</evidence>
<evidence type="ECO:0000259" key="8">
    <source>
        <dbReference type="Pfam" id="PF00892"/>
    </source>
</evidence>